<dbReference type="PANTHER" id="PTHR22726">
    <property type="entry name" value="METALLOENDOPEPTIDASE OMA1"/>
    <property type="match status" value="1"/>
</dbReference>
<dbReference type="Proteomes" id="UP000306147">
    <property type="component" value="Unassembled WGS sequence"/>
</dbReference>
<dbReference type="SUPFAM" id="SSF48452">
    <property type="entry name" value="TPR-like"/>
    <property type="match status" value="1"/>
</dbReference>
<dbReference type="Gene3D" id="3.30.2010.10">
    <property type="entry name" value="Metalloproteases ('zincins'), catalytic domain"/>
    <property type="match status" value="1"/>
</dbReference>
<evidence type="ECO:0000256" key="3">
    <source>
        <dbReference type="ARBA" id="ARBA00022801"/>
    </source>
</evidence>
<evidence type="ECO:0000256" key="7">
    <source>
        <dbReference type="SAM" id="SignalP"/>
    </source>
</evidence>
<dbReference type="Pfam" id="PF01435">
    <property type="entry name" value="Peptidase_M48"/>
    <property type="match status" value="1"/>
</dbReference>
<dbReference type="RefSeq" id="WP_135965146.1">
    <property type="nucleotide sequence ID" value="NZ_SRXT01000007.1"/>
</dbReference>
<dbReference type="OrthoDB" id="9810445at2"/>
<name>A0A4S1X2Q6_9SPHN</name>
<evidence type="ECO:0000259" key="8">
    <source>
        <dbReference type="Pfam" id="PF01435"/>
    </source>
</evidence>
<evidence type="ECO:0000313" key="9">
    <source>
        <dbReference type="EMBL" id="TGX50228.1"/>
    </source>
</evidence>
<dbReference type="Gene3D" id="1.25.40.10">
    <property type="entry name" value="Tetratricopeptide repeat domain"/>
    <property type="match status" value="1"/>
</dbReference>
<comment type="caution">
    <text evidence="9">The sequence shown here is derived from an EMBL/GenBank/DDBJ whole genome shotgun (WGS) entry which is preliminary data.</text>
</comment>
<evidence type="ECO:0000256" key="5">
    <source>
        <dbReference type="ARBA" id="ARBA00023049"/>
    </source>
</evidence>
<keyword evidence="10" id="KW-1185">Reference proteome</keyword>
<gene>
    <name evidence="9" type="ORF">E5A73_17550</name>
</gene>
<dbReference type="CDD" id="cd07324">
    <property type="entry name" value="M48C_Oma1-like"/>
    <property type="match status" value="1"/>
</dbReference>
<feature type="domain" description="Peptidase M48" evidence="8">
    <location>
        <begin position="87"/>
        <end position="257"/>
    </location>
</feature>
<comment type="cofactor">
    <cofactor evidence="6">
        <name>Zn(2+)</name>
        <dbReference type="ChEBI" id="CHEBI:29105"/>
    </cofactor>
    <text evidence="6">Binds 1 zinc ion per subunit.</text>
</comment>
<dbReference type="InterPro" id="IPR001915">
    <property type="entry name" value="Peptidase_M48"/>
</dbReference>
<dbReference type="InterPro" id="IPR051156">
    <property type="entry name" value="Mito/Outer_Membr_Metalloprot"/>
</dbReference>
<comment type="similarity">
    <text evidence="6">Belongs to the peptidase M48 family.</text>
</comment>
<dbReference type="GO" id="GO:0051603">
    <property type="term" value="P:proteolysis involved in protein catabolic process"/>
    <property type="evidence" value="ECO:0007669"/>
    <property type="project" value="TreeGrafter"/>
</dbReference>
<feature type="signal peptide" evidence="7">
    <location>
        <begin position="1"/>
        <end position="20"/>
    </location>
</feature>
<reference evidence="9 10" key="1">
    <citation type="submission" date="2019-04" db="EMBL/GenBank/DDBJ databases">
        <title>Sphingomonas psychrotolerans sp. nov., isolated from soil in the Tianshan Mountains, Xinjiang, China.</title>
        <authorList>
            <person name="Luo Y."/>
            <person name="Sheng H."/>
        </authorList>
    </citation>
    <scope>NUCLEOTIDE SEQUENCE [LARGE SCALE GENOMIC DNA]</scope>
    <source>
        <strain evidence="9 10">ZFGT-11</strain>
    </source>
</reference>
<feature type="chain" id="PRO_5020651316" evidence="7">
    <location>
        <begin position="21"/>
        <end position="398"/>
    </location>
</feature>
<accession>A0A4S1X2Q6</accession>
<dbReference type="GO" id="GO:0016020">
    <property type="term" value="C:membrane"/>
    <property type="evidence" value="ECO:0007669"/>
    <property type="project" value="TreeGrafter"/>
</dbReference>
<evidence type="ECO:0000256" key="4">
    <source>
        <dbReference type="ARBA" id="ARBA00022833"/>
    </source>
</evidence>
<dbReference type="GO" id="GO:0004222">
    <property type="term" value="F:metalloendopeptidase activity"/>
    <property type="evidence" value="ECO:0007669"/>
    <property type="project" value="InterPro"/>
</dbReference>
<sequence>MNWLLLAGALSALSAIPAAAQKAAVPPPYAGVYQPQGVDEIGWWRQDDEDERTLAASPLVIRDEKLTGYIRNVLCATVGTGRCASARVYVIREPVFNASMSPNGTLRVFSGLLLRMRNEAELGAVLGHEFGHFERRHSLNLFRTQRSGTDLLAWSGLLASMAPSYNVIRVYRDLQWSVYGHLFRYGRDQEREADALGVGYLNQSSLPPQAAAAMWQNLMAELEASAKARGLRKPNFKTVAFTASHPPEGERAATLAGLALPDGSGRDNRAAQYRAALAPWLPLLLEDQIKLNDFGGSDYLIQNLAADGWTADLWFARAELYRTRGNQRDFANAIQFYGNAISLSGALPAAYRGLGLALTKTGRLIEGQAALQKYLQLSPDASDAKMISMMVPGAMRNE</sequence>
<keyword evidence="1 6" id="KW-0645">Protease</keyword>
<evidence type="ECO:0000256" key="6">
    <source>
        <dbReference type="RuleBase" id="RU003983"/>
    </source>
</evidence>
<dbReference type="PANTHER" id="PTHR22726:SF1">
    <property type="entry name" value="METALLOENDOPEPTIDASE OMA1, MITOCHONDRIAL"/>
    <property type="match status" value="1"/>
</dbReference>
<dbReference type="GO" id="GO:0046872">
    <property type="term" value="F:metal ion binding"/>
    <property type="evidence" value="ECO:0007669"/>
    <property type="project" value="UniProtKB-KW"/>
</dbReference>
<dbReference type="InterPro" id="IPR011990">
    <property type="entry name" value="TPR-like_helical_dom_sf"/>
</dbReference>
<protein>
    <submittedName>
        <fullName evidence="9">Peptidase M48</fullName>
    </submittedName>
</protein>
<keyword evidence="2" id="KW-0479">Metal-binding</keyword>
<proteinExistence type="inferred from homology"/>
<keyword evidence="5 6" id="KW-0482">Metalloprotease</keyword>
<keyword evidence="4 6" id="KW-0862">Zinc</keyword>
<dbReference type="AlphaFoldDB" id="A0A4S1X2Q6"/>
<evidence type="ECO:0000256" key="2">
    <source>
        <dbReference type="ARBA" id="ARBA00022723"/>
    </source>
</evidence>
<evidence type="ECO:0000256" key="1">
    <source>
        <dbReference type="ARBA" id="ARBA00022670"/>
    </source>
</evidence>
<keyword evidence="7" id="KW-0732">Signal</keyword>
<keyword evidence="3 6" id="KW-0378">Hydrolase</keyword>
<evidence type="ECO:0000313" key="10">
    <source>
        <dbReference type="Proteomes" id="UP000306147"/>
    </source>
</evidence>
<dbReference type="EMBL" id="SRXT01000007">
    <property type="protein sequence ID" value="TGX50228.1"/>
    <property type="molecule type" value="Genomic_DNA"/>
</dbReference>
<organism evidence="9 10">
    <name type="scientific">Sphingomonas gei</name>
    <dbReference type="NCBI Taxonomy" id="1395960"/>
    <lineage>
        <taxon>Bacteria</taxon>
        <taxon>Pseudomonadati</taxon>
        <taxon>Pseudomonadota</taxon>
        <taxon>Alphaproteobacteria</taxon>
        <taxon>Sphingomonadales</taxon>
        <taxon>Sphingomonadaceae</taxon>
        <taxon>Sphingomonas</taxon>
    </lineage>
</organism>